<accession>A0AAE0SCA1</accession>
<evidence type="ECO:0000313" key="3">
    <source>
        <dbReference type="Proteomes" id="UP001195483"/>
    </source>
</evidence>
<reference evidence="2" key="2">
    <citation type="journal article" date="2021" name="Genome Biol. Evol.">
        <title>Developing a high-quality reference genome for a parasitic bivalve with doubly uniparental inheritance (Bivalvia: Unionida).</title>
        <authorList>
            <person name="Smith C.H."/>
        </authorList>
    </citation>
    <scope>NUCLEOTIDE SEQUENCE</scope>
    <source>
        <strain evidence="2">CHS0354</strain>
        <tissue evidence="2">Mantle</tissue>
    </source>
</reference>
<feature type="compositionally biased region" description="Basic and acidic residues" evidence="1">
    <location>
        <begin position="82"/>
        <end position="106"/>
    </location>
</feature>
<comment type="caution">
    <text evidence="2">The sequence shown here is derived from an EMBL/GenBank/DDBJ whole genome shotgun (WGS) entry which is preliminary data.</text>
</comment>
<dbReference type="AlphaFoldDB" id="A0AAE0SCA1"/>
<feature type="compositionally biased region" description="Polar residues" evidence="1">
    <location>
        <begin position="107"/>
        <end position="121"/>
    </location>
</feature>
<sequence length="121" mass="13773">MTQQQFGPDSTQSLCSLSSKINDLGHNNENKPLKRNEAGNRGNNGHAEGLGTETKRQRTNYKRQHEDVYDGDEDLYSHKKRQQLDDHKCATNEMRHGIPGHEKDDWTSNSLSQSLSIPVNR</sequence>
<reference evidence="2" key="3">
    <citation type="submission" date="2023-05" db="EMBL/GenBank/DDBJ databases">
        <authorList>
            <person name="Smith C.H."/>
        </authorList>
    </citation>
    <scope>NUCLEOTIDE SEQUENCE</scope>
    <source>
        <strain evidence="2">CHS0354</strain>
        <tissue evidence="2">Mantle</tissue>
    </source>
</reference>
<organism evidence="2 3">
    <name type="scientific">Potamilus streckersoni</name>
    <dbReference type="NCBI Taxonomy" id="2493646"/>
    <lineage>
        <taxon>Eukaryota</taxon>
        <taxon>Metazoa</taxon>
        <taxon>Spiralia</taxon>
        <taxon>Lophotrochozoa</taxon>
        <taxon>Mollusca</taxon>
        <taxon>Bivalvia</taxon>
        <taxon>Autobranchia</taxon>
        <taxon>Heteroconchia</taxon>
        <taxon>Palaeoheterodonta</taxon>
        <taxon>Unionida</taxon>
        <taxon>Unionoidea</taxon>
        <taxon>Unionidae</taxon>
        <taxon>Ambleminae</taxon>
        <taxon>Lampsilini</taxon>
        <taxon>Potamilus</taxon>
    </lineage>
</organism>
<evidence type="ECO:0000313" key="2">
    <source>
        <dbReference type="EMBL" id="KAK3589212.1"/>
    </source>
</evidence>
<keyword evidence="3" id="KW-1185">Reference proteome</keyword>
<name>A0AAE0SCA1_9BIVA</name>
<evidence type="ECO:0000256" key="1">
    <source>
        <dbReference type="SAM" id="MobiDB-lite"/>
    </source>
</evidence>
<protein>
    <submittedName>
        <fullName evidence="2">Uncharacterized protein</fullName>
    </submittedName>
</protein>
<feature type="compositionally biased region" description="Basic and acidic residues" evidence="1">
    <location>
        <begin position="26"/>
        <end position="38"/>
    </location>
</feature>
<feature type="region of interest" description="Disordered" evidence="1">
    <location>
        <begin position="1"/>
        <end position="121"/>
    </location>
</feature>
<reference evidence="2" key="1">
    <citation type="journal article" date="2021" name="Genome Biol. Evol.">
        <title>A High-Quality Reference Genome for a Parasitic Bivalve with Doubly Uniparental Inheritance (Bivalvia: Unionida).</title>
        <authorList>
            <person name="Smith C.H."/>
        </authorList>
    </citation>
    <scope>NUCLEOTIDE SEQUENCE</scope>
    <source>
        <strain evidence="2">CHS0354</strain>
    </source>
</reference>
<dbReference type="Proteomes" id="UP001195483">
    <property type="component" value="Unassembled WGS sequence"/>
</dbReference>
<gene>
    <name evidence="2" type="ORF">CHS0354_020073</name>
</gene>
<proteinExistence type="predicted"/>
<feature type="compositionally biased region" description="Polar residues" evidence="1">
    <location>
        <begin position="1"/>
        <end position="25"/>
    </location>
</feature>
<dbReference type="EMBL" id="JAEAOA010001224">
    <property type="protein sequence ID" value="KAK3589212.1"/>
    <property type="molecule type" value="Genomic_DNA"/>
</dbReference>